<organism evidence="1 2">
    <name type="scientific">Polynucleobacter cosmopolitanus</name>
    <dbReference type="NCBI Taxonomy" id="351345"/>
    <lineage>
        <taxon>Bacteria</taxon>
        <taxon>Pseudomonadati</taxon>
        <taxon>Pseudomonadota</taxon>
        <taxon>Betaproteobacteria</taxon>
        <taxon>Burkholderiales</taxon>
        <taxon>Burkholderiaceae</taxon>
        <taxon>Polynucleobacter</taxon>
    </lineage>
</organism>
<accession>A0A229FU38</accession>
<protein>
    <submittedName>
        <fullName evidence="1">Uncharacterized protein</fullName>
    </submittedName>
</protein>
<comment type="caution">
    <text evidence="1">The sequence shown here is derived from an EMBL/GenBank/DDBJ whole genome shotgun (WGS) entry which is preliminary data.</text>
</comment>
<dbReference type="AlphaFoldDB" id="A0A229FU38"/>
<dbReference type="EMBL" id="NJGG01000001">
    <property type="protein sequence ID" value="OXL15541.1"/>
    <property type="molecule type" value="Genomic_DNA"/>
</dbReference>
<reference evidence="1 2" key="1">
    <citation type="submission" date="2017-06" db="EMBL/GenBank/DDBJ databases">
        <title>Reclassification of a Polynucleobacter cosmopolitanus strain isolated from tropical Lake Victoria as Polynucleobacter victoriensis comb. nov.</title>
        <authorList>
            <person name="Hahn M.W."/>
        </authorList>
    </citation>
    <scope>NUCLEOTIDE SEQUENCE [LARGE SCALE GENOMIC DNA]</scope>
    <source>
        <strain evidence="1 2">MWH-MoIso2</strain>
    </source>
</reference>
<name>A0A229FU38_9BURK</name>
<dbReference type="Proteomes" id="UP000215188">
    <property type="component" value="Unassembled WGS sequence"/>
</dbReference>
<sequence length="65" mass="7617">MSHKIDNNQIKDVFFYGVNEFDPTVFVLQTQYSLLEIFKISTYNPLKTLLNIQGVKRFTAPNFKT</sequence>
<gene>
    <name evidence="1" type="ORF">AOC33_00105</name>
</gene>
<evidence type="ECO:0000313" key="1">
    <source>
        <dbReference type="EMBL" id="OXL15541.1"/>
    </source>
</evidence>
<evidence type="ECO:0000313" key="2">
    <source>
        <dbReference type="Proteomes" id="UP000215188"/>
    </source>
</evidence>
<keyword evidence="2" id="KW-1185">Reference proteome</keyword>
<proteinExistence type="predicted"/>